<sequence>MTYTRTLDLEQLYERGFKLENYAKMIDAYYYNSTTDDKVALEFGIDYVLDDAGVMEFPKNSLIHDLYQNSTEVKDNVIYFEYSASIFSQLFELSNADGFFINFTMPAIYYQHTTIEKLIISFNDLDGNSFGKTYYDLNLRKYFMD</sequence>
<name>X1CCE0_9ZZZZ</name>
<organism evidence="1">
    <name type="scientific">marine sediment metagenome</name>
    <dbReference type="NCBI Taxonomy" id="412755"/>
    <lineage>
        <taxon>unclassified sequences</taxon>
        <taxon>metagenomes</taxon>
        <taxon>ecological metagenomes</taxon>
    </lineage>
</organism>
<dbReference type="AlphaFoldDB" id="X1CCE0"/>
<accession>X1CCE0</accession>
<comment type="caution">
    <text evidence="1">The sequence shown here is derived from an EMBL/GenBank/DDBJ whole genome shotgun (WGS) entry which is preliminary data.</text>
</comment>
<gene>
    <name evidence="1" type="ORF">S01H4_38413</name>
</gene>
<protein>
    <submittedName>
        <fullName evidence="1">Uncharacterized protein</fullName>
    </submittedName>
</protein>
<dbReference type="EMBL" id="BART01020712">
    <property type="protein sequence ID" value="GAH05237.1"/>
    <property type="molecule type" value="Genomic_DNA"/>
</dbReference>
<evidence type="ECO:0000313" key="1">
    <source>
        <dbReference type="EMBL" id="GAH05237.1"/>
    </source>
</evidence>
<proteinExistence type="predicted"/>
<feature type="non-terminal residue" evidence="1">
    <location>
        <position position="145"/>
    </location>
</feature>
<reference evidence="1" key="1">
    <citation type="journal article" date="2014" name="Front. Microbiol.">
        <title>High frequency of phylogenetically diverse reductive dehalogenase-homologous genes in deep subseafloor sedimentary metagenomes.</title>
        <authorList>
            <person name="Kawai M."/>
            <person name="Futagami T."/>
            <person name="Toyoda A."/>
            <person name="Takaki Y."/>
            <person name="Nishi S."/>
            <person name="Hori S."/>
            <person name="Arai W."/>
            <person name="Tsubouchi T."/>
            <person name="Morono Y."/>
            <person name="Uchiyama I."/>
            <person name="Ito T."/>
            <person name="Fujiyama A."/>
            <person name="Inagaki F."/>
            <person name="Takami H."/>
        </authorList>
    </citation>
    <scope>NUCLEOTIDE SEQUENCE</scope>
    <source>
        <strain evidence="1">Expedition CK06-06</strain>
    </source>
</reference>